<dbReference type="STRING" id="994484.PSEBR_cmegm113"/>
<reference key="2">
    <citation type="submission" date="2011-03" db="EMBL/GenBank/DDBJ databases">
        <title>Complete Genome Sequence of a beneficial plant roots-associated bacterium Pseudomonas brassicacearum.</title>
        <authorList>
            <person name="Ortet P."/>
            <person name="Barakat M."/>
            <person name="Lalaouna D."/>
            <person name="Fochesato S."/>
            <person name="Barbe V."/>
            <person name="Santaella C."/>
            <person name="Heulin T."/>
            <person name="Achouak W."/>
        </authorList>
    </citation>
    <scope>NUCLEOTIDE SEQUENCE</scope>
    <source>
        <strain>NFM421</strain>
    </source>
</reference>
<name>F2KKZ2_PSEBN</name>
<dbReference type="Proteomes" id="UP000006692">
    <property type="component" value="Chromosome"/>
</dbReference>
<reference evidence="1 2" key="1">
    <citation type="journal article" date="2011" name="J. Bacteriol.">
        <title>Complete genome sequence of a beneficial plant root-associated bacterium, Pseudomonas brassicacearum.</title>
        <authorList>
            <person name="Ortet P."/>
            <person name="Barakat M."/>
            <person name="Lalaouna D."/>
            <person name="Fochesato S."/>
            <person name="Barbe V."/>
            <person name="Vacherie B."/>
            <person name="Santaella C."/>
            <person name="Heulin T."/>
            <person name="Achouak W."/>
        </authorList>
    </citation>
    <scope>NUCLEOTIDE SEQUENCE [LARGE SCALE GENOMIC DNA]</scope>
    <source>
        <strain evidence="1 2">NFM421</strain>
    </source>
</reference>
<protein>
    <submittedName>
        <fullName evidence="1">Uncharacterized protein</fullName>
    </submittedName>
</protein>
<organism evidence="1 2">
    <name type="scientific">Pseudomonas brassicacearum (strain NFM421)</name>
    <dbReference type="NCBI Taxonomy" id="994484"/>
    <lineage>
        <taxon>Bacteria</taxon>
        <taxon>Pseudomonadati</taxon>
        <taxon>Pseudomonadota</taxon>
        <taxon>Gammaproteobacteria</taxon>
        <taxon>Pseudomonadales</taxon>
        <taxon>Pseudomonadaceae</taxon>
        <taxon>Pseudomonas</taxon>
    </lineage>
</organism>
<dbReference type="HOGENOM" id="CLU_140343_0_0_6"/>
<dbReference type="AlphaFoldDB" id="F2KKZ2"/>
<accession>F2KKZ2</accession>
<dbReference type="EMBL" id="CP002585">
    <property type="protein sequence ID" value="AEA70954.1"/>
    <property type="molecule type" value="Genomic_DNA"/>
</dbReference>
<gene>
    <name evidence="1" type="ORF">PSEBR_cmegm113</name>
</gene>
<proteinExistence type="predicted"/>
<sequence>MYMLATKSLQFLFLLKFCKIIWRIQMAKPANRHVLSAALDTLVKSPLDHADDAALVSAAKAVWYSNSDLISAAQAFLSQHTDEVELRRAGYLLERLTRFSCVTDSRALEVFKALELFLRSTPKQAITSQTAVALRKRRDELALSWGLNEGLGLKVQTLLPFQTRHYEAEQRAAFV</sequence>
<evidence type="ECO:0000313" key="1">
    <source>
        <dbReference type="EMBL" id="AEA70954.1"/>
    </source>
</evidence>
<dbReference type="KEGG" id="pba:PSEBR_cmegm113"/>
<evidence type="ECO:0000313" key="2">
    <source>
        <dbReference type="Proteomes" id="UP000006692"/>
    </source>
</evidence>